<gene>
    <name evidence="4" type="ORF">WDJ50_14135</name>
</gene>
<organism evidence="4">
    <name type="scientific">Deinococcus sp. VB142</name>
    <dbReference type="NCBI Taxonomy" id="3112952"/>
    <lineage>
        <taxon>Bacteria</taxon>
        <taxon>Thermotogati</taxon>
        <taxon>Deinococcota</taxon>
        <taxon>Deinococci</taxon>
        <taxon>Deinococcales</taxon>
        <taxon>Deinococcaceae</taxon>
        <taxon>Deinococcus</taxon>
    </lineage>
</organism>
<dbReference type="PANTHER" id="PTHR13789">
    <property type="entry name" value="MONOOXYGENASE"/>
    <property type="match status" value="1"/>
</dbReference>
<dbReference type="EMBL" id="CP149782">
    <property type="protein sequence ID" value="WYF44509.1"/>
    <property type="molecule type" value="Genomic_DNA"/>
</dbReference>
<keyword evidence="1" id="KW-0560">Oxidoreductase</keyword>
<sequence length="380" mass="41080">MNSSSAARSVAVVGAGIGGLALARALTVRGLQAEVYEASAEIKGAGGGLIVPPNSARILDRLGLGEVFRAGVPLRQMQILDAGGQVLYRRDQGEVRQAQGYGLHTVSRAALHQALQAALPPQILFPGFRLQELRRMGDKHYAVFANGQQVVADLIVAADGAQSRARALMFPEVHLEPTGQVAMRGVARADLPPAFQRSFTEIWGSGRRITFFPLANDEVYWHAAFSADHLGARPSLGEVAQHYAQFPQPVAHLLEATDPQALHITLLQDLEPLPQWSRGNVALLGDAAHATSPNLGQGAAQALEDAAALAELLSQEVRLETALLAYQKRRERYANAAVARSRQMGQIGQVGGPLRWIRNTTIKMNPELARSRIEAFYEEH</sequence>
<dbReference type="Pfam" id="PF01494">
    <property type="entry name" value="FAD_binding_3"/>
    <property type="match status" value="1"/>
</dbReference>
<accession>A0AAU6Q293</accession>
<dbReference type="InterPro" id="IPR050493">
    <property type="entry name" value="FAD-dep_Monooxygenase_BioMet"/>
</dbReference>
<evidence type="ECO:0000259" key="3">
    <source>
        <dbReference type="Pfam" id="PF01494"/>
    </source>
</evidence>
<dbReference type="GO" id="GO:0071949">
    <property type="term" value="F:FAD binding"/>
    <property type="evidence" value="ECO:0007669"/>
    <property type="project" value="InterPro"/>
</dbReference>
<protein>
    <submittedName>
        <fullName evidence="4">FAD-dependent monooxygenase</fullName>
    </submittedName>
</protein>
<dbReference type="Gene3D" id="3.50.50.60">
    <property type="entry name" value="FAD/NAD(P)-binding domain"/>
    <property type="match status" value="1"/>
</dbReference>
<proteinExistence type="predicted"/>
<feature type="domain" description="FAD-binding" evidence="3">
    <location>
        <begin position="9"/>
        <end position="341"/>
    </location>
</feature>
<dbReference type="InterPro" id="IPR036188">
    <property type="entry name" value="FAD/NAD-bd_sf"/>
</dbReference>
<reference evidence="4" key="1">
    <citation type="submission" date="2024-03" db="EMBL/GenBank/DDBJ databases">
        <title>Deinococcus weizhi sp. nov., isolated from human skin.</title>
        <authorList>
            <person name="Wei Z."/>
            <person name="Tian F."/>
            <person name="Yang C."/>
            <person name="Xin L.T."/>
            <person name="Wen Z.J."/>
            <person name="Lan K.C."/>
            <person name="Yu L."/>
            <person name="Zhe W."/>
            <person name="Dan F.D."/>
            <person name="Jun W."/>
            <person name="Rui Z."/>
            <person name="Yong X.J."/>
            <person name="Ting Y."/>
            <person name="Wei X."/>
            <person name="Xu Z.G."/>
            <person name="Xin Z."/>
            <person name="Dong F.G."/>
            <person name="Ni X.M."/>
            <person name="Zheng M.G."/>
            <person name="Chun Y."/>
            <person name="Qian W.X."/>
        </authorList>
    </citation>
    <scope>NUCLEOTIDE SEQUENCE</scope>
    <source>
        <strain evidence="4">VB142</strain>
    </source>
</reference>
<dbReference type="PANTHER" id="PTHR13789:SF309">
    <property type="entry name" value="PUTATIVE (AFU_ORTHOLOGUE AFUA_6G14510)-RELATED"/>
    <property type="match status" value="1"/>
</dbReference>
<evidence type="ECO:0000256" key="1">
    <source>
        <dbReference type="ARBA" id="ARBA00023002"/>
    </source>
</evidence>
<dbReference type="AlphaFoldDB" id="A0AAU6Q293"/>
<dbReference type="PRINTS" id="PR00420">
    <property type="entry name" value="RNGMNOXGNASE"/>
</dbReference>
<evidence type="ECO:0000256" key="2">
    <source>
        <dbReference type="ARBA" id="ARBA00023033"/>
    </source>
</evidence>
<dbReference type="RefSeq" id="WP_339095714.1">
    <property type="nucleotide sequence ID" value="NZ_CP149782.1"/>
</dbReference>
<evidence type="ECO:0000313" key="4">
    <source>
        <dbReference type="EMBL" id="WYF44509.1"/>
    </source>
</evidence>
<name>A0AAU6Q293_9DEIO</name>
<dbReference type="SUPFAM" id="SSF51905">
    <property type="entry name" value="FAD/NAD(P)-binding domain"/>
    <property type="match status" value="1"/>
</dbReference>
<dbReference type="InterPro" id="IPR002938">
    <property type="entry name" value="FAD-bd"/>
</dbReference>
<dbReference type="GO" id="GO:0004497">
    <property type="term" value="F:monooxygenase activity"/>
    <property type="evidence" value="ECO:0007669"/>
    <property type="project" value="UniProtKB-KW"/>
</dbReference>
<keyword evidence="2 4" id="KW-0503">Monooxygenase</keyword>